<dbReference type="GO" id="GO:0004803">
    <property type="term" value="F:transposase activity"/>
    <property type="evidence" value="ECO:0007669"/>
    <property type="project" value="InterPro"/>
</dbReference>
<proteinExistence type="predicted"/>
<feature type="domain" description="Transposase IS4-like" evidence="1">
    <location>
        <begin position="291"/>
        <end position="348"/>
    </location>
</feature>
<dbReference type="SUPFAM" id="SSF53098">
    <property type="entry name" value="Ribonuclease H-like"/>
    <property type="match status" value="1"/>
</dbReference>
<sequence length="401" mass="46337">MQVKEILREIPKDLTDKLPNDVHLNERIHYLRGRVLLNLLLFGSMRSEHASIIILKVLYNAPLFNATNRQSDSDKTYGACRQNRDLSAGKPLYTVNKYMETIPPEHLKDILDWAIQHSFEGCEDYQLAEKVERFNAAIIKTSGSLIKWSMPTESEEYANELRIKISLGLDGLLAGVTQTGLKRNRLQKRTLKKILMQGRFDAGETVTIEREFICPTTSKKSSGELVNFVACRAKTLHYHIINESSKLPLERDGILFLQDSKVYFHADGGSFNEPFRLVEILDISQGKRLYFISDIFDLSAETIVDIYRHRWDIRGLFRYLKHELDINYWLSRSFNGIEVQLYVSLLSAILLSVFKTKNQIKGAMTSKFMFQQQLLRHILVQLKSGKRLIDEEDYKIVNNAD</sequence>
<dbReference type="PANTHER" id="PTHR33258">
    <property type="entry name" value="TRANSPOSASE INSL FOR INSERTION SEQUENCE ELEMENT IS186A-RELATED"/>
    <property type="match status" value="1"/>
</dbReference>
<reference evidence="2" key="2">
    <citation type="journal article" date="2024" name="Antonie Van Leeuwenhoek">
        <title>Roseihalotalea indica gen. nov., sp. nov., a halophilic Bacteroidetes from mesopelagic Southwest Indian Ocean with higher carbohydrate metabolic potential.</title>
        <authorList>
            <person name="Chen B."/>
            <person name="Zhang M."/>
            <person name="Lin D."/>
            <person name="Ye J."/>
            <person name="Tang K."/>
        </authorList>
    </citation>
    <scope>NUCLEOTIDE SEQUENCE</scope>
    <source>
        <strain evidence="2">TK19036</strain>
    </source>
</reference>
<accession>A0AA49GIZ6</accession>
<protein>
    <submittedName>
        <fullName evidence="2">Transposase</fullName>
    </submittedName>
</protein>
<name>A0AA49GIZ6_9BACT</name>
<reference evidence="2" key="1">
    <citation type="journal article" date="2023" name="Comput. Struct. Biotechnol. J.">
        <title>Discovery of a novel marine Bacteroidetes with a rich repertoire of carbohydrate-active enzymes.</title>
        <authorList>
            <person name="Chen B."/>
            <person name="Liu G."/>
            <person name="Chen Q."/>
            <person name="Wang H."/>
            <person name="Liu L."/>
            <person name="Tang K."/>
        </authorList>
    </citation>
    <scope>NUCLEOTIDE SEQUENCE</scope>
    <source>
        <strain evidence="2">TK19036</strain>
    </source>
</reference>
<dbReference type="PANTHER" id="PTHR33258:SF1">
    <property type="entry name" value="TRANSPOSASE INSL FOR INSERTION SEQUENCE ELEMENT IS186A-RELATED"/>
    <property type="match status" value="1"/>
</dbReference>
<dbReference type="AlphaFoldDB" id="A0AA49GIZ6"/>
<evidence type="ECO:0000259" key="1">
    <source>
        <dbReference type="Pfam" id="PF01609"/>
    </source>
</evidence>
<dbReference type="EMBL" id="CP120682">
    <property type="protein sequence ID" value="WKN34536.1"/>
    <property type="molecule type" value="Genomic_DNA"/>
</dbReference>
<dbReference type="GO" id="GO:0003677">
    <property type="term" value="F:DNA binding"/>
    <property type="evidence" value="ECO:0007669"/>
    <property type="project" value="InterPro"/>
</dbReference>
<dbReference type="InterPro" id="IPR002559">
    <property type="entry name" value="Transposase_11"/>
</dbReference>
<gene>
    <name evidence="2" type="ORF">K4G66_19360</name>
</gene>
<dbReference type="GO" id="GO:0006313">
    <property type="term" value="P:DNA transposition"/>
    <property type="evidence" value="ECO:0007669"/>
    <property type="project" value="InterPro"/>
</dbReference>
<evidence type="ECO:0000313" key="2">
    <source>
        <dbReference type="EMBL" id="WKN34536.1"/>
    </source>
</evidence>
<dbReference type="Pfam" id="PF01609">
    <property type="entry name" value="DDE_Tnp_1"/>
    <property type="match status" value="1"/>
</dbReference>
<organism evidence="2">
    <name type="scientific">Roseihalotalea indica</name>
    <dbReference type="NCBI Taxonomy" id="2867963"/>
    <lineage>
        <taxon>Bacteria</taxon>
        <taxon>Pseudomonadati</taxon>
        <taxon>Bacteroidota</taxon>
        <taxon>Cytophagia</taxon>
        <taxon>Cytophagales</taxon>
        <taxon>Catalimonadaceae</taxon>
        <taxon>Roseihalotalea</taxon>
    </lineage>
</organism>
<dbReference type="InterPro" id="IPR012337">
    <property type="entry name" value="RNaseH-like_sf"/>
</dbReference>